<dbReference type="InterPro" id="IPR041667">
    <property type="entry name" value="Cupin_8"/>
</dbReference>
<protein>
    <recommendedName>
        <fullName evidence="3">JmjC domain-containing protein</fullName>
    </recommendedName>
</protein>
<feature type="region of interest" description="Disordered" evidence="2">
    <location>
        <begin position="337"/>
        <end position="357"/>
    </location>
</feature>
<feature type="domain" description="JmjC" evidence="3">
    <location>
        <begin position="147"/>
        <end position="357"/>
    </location>
</feature>
<sequence length="357" mass="39788">MAEVLGRLWAEVRELGFGTSGQLDRLNSAPSPLQFLRNHVSTNRPCIISRSATAHWPAIAHSLWTDDDYLCGTLNSQSVSVHLTPNGRADSLVPLPRSDSRSVPGSEEFCFATSYVQSMRFPEALRMISTAGMSVPRPSSPSSSGVVAYAQQQNDCFRDEYSALSADVEPHIPWATEAFGSLPEAVNLWIGSFHSQTSFHKDHYENLYVVITGEKHFLLLPPTDLHRLYIRSYPAARYIISPENGELTLELEKPERRVPWCSVDPFPSSPEVMARQMDSFPLYFDGPQPFECTIKAGEILYLLTPFVRKRVPQRLENDSEDNILRSAILKTMARREASAIRESAGKGPGSANSPLPH</sequence>
<dbReference type="PROSITE" id="PS51184">
    <property type="entry name" value="JMJC"/>
    <property type="match status" value="1"/>
</dbReference>
<dbReference type="SMART" id="SM00558">
    <property type="entry name" value="JmjC"/>
    <property type="match status" value="1"/>
</dbReference>
<dbReference type="InterPro" id="IPR014710">
    <property type="entry name" value="RmlC-like_jellyroll"/>
</dbReference>
<dbReference type="Gene3D" id="2.60.120.10">
    <property type="entry name" value="Jelly Rolls"/>
    <property type="match status" value="1"/>
</dbReference>
<proteinExistence type="inferred from homology"/>
<reference evidence="4 5" key="1">
    <citation type="journal article" date="2022" name="Nat. Plants">
        <title>Genomes of leafy and leafless Platanthera orchids illuminate the evolution of mycoheterotrophy.</title>
        <authorList>
            <person name="Li M.H."/>
            <person name="Liu K.W."/>
            <person name="Li Z."/>
            <person name="Lu H.C."/>
            <person name="Ye Q.L."/>
            <person name="Zhang D."/>
            <person name="Wang J.Y."/>
            <person name="Li Y.F."/>
            <person name="Zhong Z.M."/>
            <person name="Liu X."/>
            <person name="Yu X."/>
            <person name="Liu D.K."/>
            <person name="Tu X.D."/>
            <person name="Liu B."/>
            <person name="Hao Y."/>
            <person name="Liao X.Y."/>
            <person name="Jiang Y.T."/>
            <person name="Sun W.H."/>
            <person name="Chen J."/>
            <person name="Chen Y.Q."/>
            <person name="Ai Y."/>
            <person name="Zhai J.W."/>
            <person name="Wu S.S."/>
            <person name="Zhou Z."/>
            <person name="Hsiao Y.Y."/>
            <person name="Wu W.L."/>
            <person name="Chen Y.Y."/>
            <person name="Lin Y.F."/>
            <person name="Hsu J.L."/>
            <person name="Li C.Y."/>
            <person name="Wang Z.W."/>
            <person name="Zhao X."/>
            <person name="Zhong W.Y."/>
            <person name="Ma X.K."/>
            <person name="Ma L."/>
            <person name="Huang J."/>
            <person name="Chen G.Z."/>
            <person name="Huang M.Z."/>
            <person name="Huang L."/>
            <person name="Peng D.H."/>
            <person name="Luo Y.B."/>
            <person name="Zou S.Q."/>
            <person name="Chen S.P."/>
            <person name="Lan S."/>
            <person name="Tsai W.C."/>
            <person name="Van de Peer Y."/>
            <person name="Liu Z.J."/>
        </authorList>
    </citation>
    <scope>NUCLEOTIDE SEQUENCE [LARGE SCALE GENOMIC DNA]</scope>
    <source>
        <strain evidence="4">Lor288</strain>
    </source>
</reference>
<evidence type="ECO:0000259" key="3">
    <source>
        <dbReference type="PROSITE" id="PS51184"/>
    </source>
</evidence>
<dbReference type="Pfam" id="PF13621">
    <property type="entry name" value="Cupin_8"/>
    <property type="match status" value="1"/>
</dbReference>
<name>A0ABR2LG96_9ASPA</name>
<keyword evidence="5" id="KW-1185">Reference proteome</keyword>
<dbReference type="SUPFAM" id="SSF51197">
    <property type="entry name" value="Clavaminate synthase-like"/>
    <property type="match status" value="1"/>
</dbReference>
<accession>A0ABR2LG96</accession>
<comment type="similarity">
    <text evidence="1">Belongs to the JARID1 histone demethylase family.</text>
</comment>
<gene>
    <name evidence="4" type="ORF">KSP40_PGU014659</name>
</gene>
<evidence type="ECO:0000256" key="2">
    <source>
        <dbReference type="SAM" id="MobiDB-lite"/>
    </source>
</evidence>
<comment type="caution">
    <text evidence="4">The sequence shown here is derived from an EMBL/GenBank/DDBJ whole genome shotgun (WGS) entry which is preliminary data.</text>
</comment>
<evidence type="ECO:0000313" key="5">
    <source>
        <dbReference type="Proteomes" id="UP001412067"/>
    </source>
</evidence>
<dbReference type="PANTHER" id="PTHR12461">
    <property type="entry name" value="HYPOXIA-INDUCIBLE FACTOR 1 ALPHA INHIBITOR-RELATED"/>
    <property type="match status" value="1"/>
</dbReference>
<dbReference type="InterPro" id="IPR003347">
    <property type="entry name" value="JmjC_dom"/>
</dbReference>
<evidence type="ECO:0000313" key="4">
    <source>
        <dbReference type="EMBL" id="KAK8940010.1"/>
    </source>
</evidence>
<organism evidence="4 5">
    <name type="scientific">Platanthera guangdongensis</name>
    <dbReference type="NCBI Taxonomy" id="2320717"/>
    <lineage>
        <taxon>Eukaryota</taxon>
        <taxon>Viridiplantae</taxon>
        <taxon>Streptophyta</taxon>
        <taxon>Embryophyta</taxon>
        <taxon>Tracheophyta</taxon>
        <taxon>Spermatophyta</taxon>
        <taxon>Magnoliopsida</taxon>
        <taxon>Liliopsida</taxon>
        <taxon>Asparagales</taxon>
        <taxon>Orchidaceae</taxon>
        <taxon>Orchidoideae</taxon>
        <taxon>Orchideae</taxon>
        <taxon>Orchidinae</taxon>
        <taxon>Platanthera</taxon>
    </lineage>
</organism>
<dbReference type="Proteomes" id="UP001412067">
    <property type="component" value="Unassembled WGS sequence"/>
</dbReference>
<dbReference type="EMBL" id="JBBWWR010000020">
    <property type="protein sequence ID" value="KAK8940010.1"/>
    <property type="molecule type" value="Genomic_DNA"/>
</dbReference>
<evidence type="ECO:0000256" key="1">
    <source>
        <dbReference type="ARBA" id="ARBA00006801"/>
    </source>
</evidence>
<dbReference type="PANTHER" id="PTHR12461:SF99">
    <property type="entry name" value="BIFUNCTIONAL PEPTIDASE AND (3S)-LYSYL HYDROXYLASE JMJD7"/>
    <property type="match status" value="1"/>
</dbReference>